<keyword evidence="4" id="KW-0547">Nucleotide-binding</keyword>
<dbReference type="GO" id="GO:0005737">
    <property type="term" value="C:cytoplasm"/>
    <property type="evidence" value="ECO:0007669"/>
    <property type="project" value="TreeGrafter"/>
</dbReference>
<dbReference type="GO" id="GO:0005634">
    <property type="term" value="C:nucleus"/>
    <property type="evidence" value="ECO:0007669"/>
    <property type="project" value="TreeGrafter"/>
</dbReference>
<dbReference type="InterPro" id="IPR027417">
    <property type="entry name" value="P-loop_NTPase"/>
</dbReference>
<reference evidence="8 9" key="1">
    <citation type="journal article" date="2019" name="Sci. Rep.">
        <title>Comparative genomics of chytrid fungi reveal insights into the obligate biotrophic and pathogenic lifestyle of Synchytrium endobioticum.</title>
        <authorList>
            <person name="van de Vossenberg B.T.L.H."/>
            <person name="Warris S."/>
            <person name="Nguyen H.D.T."/>
            <person name="van Gent-Pelzer M.P.E."/>
            <person name="Joly D.L."/>
            <person name="van de Geest H.C."/>
            <person name="Bonants P.J.M."/>
            <person name="Smith D.S."/>
            <person name="Levesque C.A."/>
            <person name="van der Lee T.A.J."/>
        </authorList>
    </citation>
    <scope>NUCLEOTIDE SEQUENCE [LARGE SCALE GENOMIC DNA]</scope>
    <source>
        <strain evidence="8 9">MB42</strain>
    </source>
</reference>
<feature type="region of interest" description="Disordered" evidence="7">
    <location>
        <begin position="126"/>
        <end position="184"/>
    </location>
</feature>
<dbReference type="SUPFAM" id="SSF52540">
    <property type="entry name" value="P-loop containing nucleoside triphosphate hydrolases"/>
    <property type="match status" value="1"/>
</dbReference>
<evidence type="ECO:0000256" key="6">
    <source>
        <dbReference type="ARBA" id="ARBA00022840"/>
    </source>
</evidence>
<dbReference type="STRING" id="286115.A0A507D8U7"/>
<keyword evidence="9" id="KW-1185">Reference proteome</keyword>
<gene>
    <name evidence="8" type="ORF">SeMB42_g03382</name>
</gene>
<dbReference type="VEuPathDB" id="FungiDB:SeMB42_g03382"/>
<accession>A0A507D8U7</accession>
<name>A0A507D8U7_9FUNG</name>
<evidence type="ECO:0000256" key="5">
    <source>
        <dbReference type="ARBA" id="ARBA00022777"/>
    </source>
</evidence>
<evidence type="ECO:0000256" key="2">
    <source>
        <dbReference type="ARBA" id="ARBA00022552"/>
    </source>
</evidence>
<comment type="caution">
    <text evidence="8">The sequence shown here is derived from an EMBL/GenBank/DDBJ whole genome shotgun (WGS) entry which is preliminary data.</text>
</comment>
<organism evidence="8 9">
    <name type="scientific">Synchytrium endobioticum</name>
    <dbReference type="NCBI Taxonomy" id="286115"/>
    <lineage>
        <taxon>Eukaryota</taxon>
        <taxon>Fungi</taxon>
        <taxon>Fungi incertae sedis</taxon>
        <taxon>Chytridiomycota</taxon>
        <taxon>Chytridiomycota incertae sedis</taxon>
        <taxon>Chytridiomycetes</taxon>
        <taxon>Synchytriales</taxon>
        <taxon>Synchytriaceae</taxon>
        <taxon>Synchytrium</taxon>
    </lineage>
</organism>
<evidence type="ECO:0000256" key="3">
    <source>
        <dbReference type="ARBA" id="ARBA00022679"/>
    </source>
</evidence>
<dbReference type="PANTHER" id="PTHR12595">
    <property type="entry name" value="POS9-ACTIVATING FACTOR FAP7-RELATED"/>
    <property type="match status" value="1"/>
</dbReference>
<dbReference type="Pfam" id="PF13238">
    <property type="entry name" value="AAA_18"/>
    <property type="match status" value="1"/>
</dbReference>
<proteinExistence type="predicted"/>
<dbReference type="PANTHER" id="PTHR12595:SF0">
    <property type="entry name" value="ADENYLATE KINASE ISOENZYME 6"/>
    <property type="match status" value="1"/>
</dbReference>
<evidence type="ECO:0000256" key="1">
    <source>
        <dbReference type="ARBA" id="ARBA00022517"/>
    </source>
</evidence>
<keyword evidence="1" id="KW-0690">Ribosome biogenesis</keyword>
<evidence type="ECO:0000313" key="8">
    <source>
        <dbReference type="EMBL" id="TPX47280.1"/>
    </source>
</evidence>
<dbReference type="Gene3D" id="3.40.50.300">
    <property type="entry name" value="P-loop containing nucleotide triphosphate hydrolases"/>
    <property type="match status" value="2"/>
</dbReference>
<keyword evidence="2" id="KW-0698">rRNA processing</keyword>
<keyword evidence="6" id="KW-0067">ATP-binding</keyword>
<dbReference type="GO" id="GO:0016887">
    <property type="term" value="F:ATP hydrolysis activity"/>
    <property type="evidence" value="ECO:0007669"/>
    <property type="project" value="InterPro"/>
</dbReference>
<keyword evidence="5" id="KW-0418">Kinase</keyword>
<sequence length="184" mass="19691">MHPPGPAVVRVRPNILVTGTPGTGKTTLAASLTAALGPPYIHKNISHLVAAHAWHVGQYPKHKIDENVTSEIMNVVHDEALEAYKRDVVLVLDSNSRADLAANVATVKDHVARYVPRCVPAAPPAPRWEEELEDSDQDVPANGGVVTWPGPVAAHPKRDDDDDHDDGDGDGCVDHGVGAKRKRA</sequence>
<evidence type="ECO:0000256" key="4">
    <source>
        <dbReference type="ARBA" id="ARBA00022741"/>
    </source>
</evidence>
<dbReference type="InterPro" id="IPR020618">
    <property type="entry name" value="Adenyl_kinase_AK6"/>
</dbReference>
<dbReference type="AlphaFoldDB" id="A0A507D8U7"/>
<evidence type="ECO:0000256" key="7">
    <source>
        <dbReference type="SAM" id="MobiDB-lite"/>
    </source>
</evidence>
<dbReference type="EMBL" id="QEAN01000119">
    <property type="protein sequence ID" value="TPX47280.1"/>
    <property type="molecule type" value="Genomic_DNA"/>
</dbReference>
<feature type="compositionally biased region" description="Acidic residues" evidence="7">
    <location>
        <begin position="160"/>
        <end position="171"/>
    </location>
</feature>
<evidence type="ECO:0000313" key="9">
    <source>
        <dbReference type="Proteomes" id="UP000317494"/>
    </source>
</evidence>
<keyword evidence="3" id="KW-0808">Transferase</keyword>
<dbReference type="GO" id="GO:0006364">
    <property type="term" value="P:rRNA processing"/>
    <property type="evidence" value="ECO:0007669"/>
    <property type="project" value="UniProtKB-KW"/>
</dbReference>
<dbReference type="GO" id="GO:0004017">
    <property type="term" value="F:AMP kinase activity"/>
    <property type="evidence" value="ECO:0007669"/>
    <property type="project" value="InterPro"/>
</dbReference>
<protein>
    <submittedName>
        <fullName evidence="8">Uncharacterized protein</fullName>
    </submittedName>
</protein>
<dbReference type="GO" id="GO:0005524">
    <property type="term" value="F:ATP binding"/>
    <property type="evidence" value="ECO:0007669"/>
    <property type="project" value="UniProtKB-KW"/>
</dbReference>
<dbReference type="Proteomes" id="UP000317494">
    <property type="component" value="Unassembled WGS sequence"/>
</dbReference>